<name>A0ABD3FCZ1_9STRA</name>
<reference evidence="2 3" key="1">
    <citation type="submission" date="2024-09" db="EMBL/GenBank/DDBJ databases">
        <title>Genome sequencing and assembly of Phytophthora oleae, isolate VK10A, causative agent of rot of olive drupes.</title>
        <authorList>
            <person name="Conti Taguali S."/>
            <person name="Riolo M."/>
            <person name="La Spada F."/>
            <person name="Cacciola S.O."/>
            <person name="Dionisio G."/>
        </authorList>
    </citation>
    <scope>NUCLEOTIDE SEQUENCE [LARGE SCALE GENOMIC DNA]</scope>
    <source>
        <strain evidence="2 3">VK10A</strain>
    </source>
</reference>
<accession>A0ABD3FCZ1</accession>
<organism evidence="2 3">
    <name type="scientific">Phytophthora oleae</name>
    <dbReference type="NCBI Taxonomy" id="2107226"/>
    <lineage>
        <taxon>Eukaryota</taxon>
        <taxon>Sar</taxon>
        <taxon>Stramenopiles</taxon>
        <taxon>Oomycota</taxon>
        <taxon>Peronosporomycetes</taxon>
        <taxon>Peronosporales</taxon>
        <taxon>Peronosporaceae</taxon>
        <taxon>Phytophthora</taxon>
    </lineage>
</organism>
<sequence length="112" mass="12872">MPRKQRSCTVKQKLAAIARIEEIGLLETIDELDHPPGTVDSWWRARERLRAFKGTKTTKGQGRKESFPFTPALVTFMNDIRRDEEGSSNTIRASGSNSTRRTRRPMRAAERR</sequence>
<protein>
    <submittedName>
        <fullName evidence="2">Uncharacterized protein</fullName>
    </submittedName>
</protein>
<feature type="region of interest" description="Disordered" evidence="1">
    <location>
        <begin position="80"/>
        <end position="112"/>
    </location>
</feature>
<evidence type="ECO:0000256" key="1">
    <source>
        <dbReference type="SAM" id="MobiDB-lite"/>
    </source>
</evidence>
<keyword evidence="3" id="KW-1185">Reference proteome</keyword>
<dbReference type="AlphaFoldDB" id="A0ABD3FCZ1"/>
<feature type="compositionally biased region" description="Polar residues" evidence="1">
    <location>
        <begin position="87"/>
        <end position="98"/>
    </location>
</feature>
<dbReference type="Proteomes" id="UP001632037">
    <property type="component" value="Unassembled WGS sequence"/>
</dbReference>
<proteinExistence type="predicted"/>
<evidence type="ECO:0000313" key="2">
    <source>
        <dbReference type="EMBL" id="KAL3663800.1"/>
    </source>
</evidence>
<gene>
    <name evidence="2" type="ORF">V7S43_011213</name>
</gene>
<dbReference type="EMBL" id="JBIMZQ010000026">
    <property type="protein sequence ID" value="KAL3663800.1"/>
    <property type="molecule type" value="Genomic_DNA"/>
</dbReference>
<comment type="caution">
    <text evidence="2">The sequence shown here is derived from an EMBL/GenBank/DDBJ whole genome shotgun (WGS) entry which is preliminary data.</text>
</comment>
<evidence type="ECO:0000313" key="3">
    <source>
        <dbReference type="Proteomes" id="UP001632037"/>
    </source>
</evidence>